<organism evidence="2 3">
    <name type="scientific">Candidatus Uhrbacteria bacterium RIFCSPLOWO2_02_FULL_49_11</name>
    <dbReference type="NCBI Taxonomy" id="1802409"/>
    <lineage>
        <taxon>Bacteria</taxon>
        <taxon>Candidatus Uhriibacteriota</taxon>
    </lineage>
</organism>
<evidence type="ECO:0000256" key="1">
    <source>
        <dbReference type="SAM" id="MobiDB-lite"/>
    </source>
</evidence>
<comment type="caution">
    <text evidence="2">The sequence shown here is derived from an EMBL/GenBank/DDBJ whole genome shotgun (WGS) entry which is preliminary data.</text>
</comment>
<reference evidence="2 3" key="1">
    <citation type="journal article" date="2016" name="Nat. Commun.">
        <title>Thousands of microbial genomes shed light on interconnected biogeochemical processes in an aquifer system.</title>
        <authorList>
            <person name="Anantharaman K."/>
            <person name="Brown C.T."/>
            <person name="Hug L.A."/>
            <person name="Sharon I."/>
            <person name="Castelle C.J."/>
            <person name="Probst A.J."/>
            <person name="Thomas B.C."/>
            <person name="Singh A."/>
            <person name="Wilkins M.J."/>
            <person name="Karaoz U."/>
            <person name="Brodie E.L."/>
            <person name="Williams K.H."/>
            <person name="Hubbard S.S."/>
            <person name="Banfield J.F."/>
        </authorList>
    </citation>
    <scope>NUCLEOTIDE SEQUENCE [LARGE SCALE GENOMIC DNA]</scope>
</reference>
<dbReference type="AlphaFoldDB" id="A0A1F7VB54"/>
<accession>A0A1F7VB54</accession>
<gene>
    <name evidence="2" type="ORF">A3I42_02505</name>
</gene>
<name>A0A1F7VB54_9BACT</name>
<evidence type="ECO:0000313" key="3">
    <source>
        <dbReference type="Proteomes" id="UP000178264"/>
    </source>
</evidence>
<feature type="compositionally biased region" description="Basic and acidic residues" evidence="1">
    <location>
        <begin position="29"/>
        <end position="38"/>
    </location>
</feature>
<feature type="region of interest" description="Disordered" evidence="1">
    <location>
        <begin position="1"/>
        <end position="55"/>
    </location>
</feature>
<proteinExistence type="predicted"/>
<evidence type="ECO:0000313" key="2">
    <source>
        <dbReference type="EMBL" id="OGL87770.1"/>
    </source>
</evidence>
<sequence>MAKSQFPPEDERRPLPEVPGAPLAGAEQEAVKESERVPFETSIEESLQEKEAPTTGPIPVAPSAALAPVAAKSPQYQRIESILEENLGDLYFQMDEAHRKMFRAEGEKTVREIDWLVSSAKATVSKVLYLIRRWLMLIPGVNKFFLEQEAKIKTDKVMKIVNEKSQ</sequence>
<dbReference type="Proteomes" id="UP000178264">
    <property type="component" value="Unassembled WGS sequence"/>
</dbReference>
<dbReference type="EMBL" id="MGER01000059">
    <property type="protein sequence ID" value="OGL87770.1"/>
    <property type="molecule type" value="Genomic_DNA"/>
</dbReference>
<protein>
    <submittedName>
        <fullName evidence="2">Uncharacterized protein</fullName>
    </submittedName>
</protein>